<dbReference type="eggNOG" id="ENOG50324HP">
    <property type="taxonomic scope" value="Bacteria"/>
</dbReference>
<proteinExistence type="predicted"/>
<protein>
    <submittedName>
        <fullName evidence="1">Uncharacterized protein</fullName>
    </submittedName>
</protein>
<gene>
    <name evidence="1" type="ordered locus">Slip_0148</name>
</gene>
<reference evidence="1 2" key="2">
    <citation type="journal article" date="2010" name="Stand. Genomic Sci.">
        <title>Complete genome sequence of Syntrophothermus lipocalidus type strain (TGB-C1).</title>
        <authorList>
            <person name="Djao O.D."/>
            <person name="Zhang X."/>
            <person name="Lucas S."/>
            <person name="Lapidus A."/>
            <person name="Del Rio T.G."/>
            <person name="Nolan M."/>
            <person name="Tice H."/>
            <person name="Cheng J.F."/>
            <person name="Han C."/>
            <person name="Tapia R."/>
            <person name="Goodwin L."/>
            <person name="Pitluck S."/>
            <person name="Liolios K."/>
            <person name="Ivanova N."/>
            <person name="Mavromatis K."/>
            <person name="Mikhailova N."/>
            <person name="Ovchinnikova G."/>
            <person name="Pati A."/>
            <person name="Brambilla E."/>
            <person name="Chen A."/>
            <person name="Palaniappan K."/>
            <person name="Land M."/>
            <person name="Hauser L."/>
            <person name="Chang Y.J."/>
            <person name="Jeffries C.D."/>
            <person name="Rohde M."/>
            <person name="Sikorski J."/>
            <person name="Spring S."/>
            <person name="Goker M."/>
            <person name="Detter J.C."/>
            <person name="Woyke T."/>
            <person name="Bristow J."/>
            <person name="Eisen J.A."/>
            <person name="Markowitz V."/>
            <person name="Hugenholtz P."/>
            <person name="Kyrpides N.C."/>
            <person name="Klenk H.P."/>
        </authorList>
    </citation>
    <scope>NUCLEOTIDE SEQUENCE [LARGE SCALE GENOMIC DNA]</scope>
    <source>
        <strain evidence="2">DSM 12680 / TGB-C1</strain>
    </source>
</reference>
<dbReference type="EMBL" id="CP002048">
    <property type="protein sequence ID" value="ADI00948.1"/>
    <property type="molecule type" value="Genomic_DNA"/>
</dbReference>
<accession>D7CJ59</accession>
<evidence type="ECO:0000313" key="2">
    <source>
        <dbReference type="Proteomes" id="UP000000378"/>
    </source>
</evidence>
<sequence length="328" mass="36356">MARELLRDRLAPLVLRPRAKQGVSLPELGLHTHQLLLPIGPGDWKVLKPETRLKLWTATQKTAKKIGGAVLAVNRGLRPLPSQNPELFPIPVSRGDLFVLALALIVVEEGLNRYGREKLWLVGDFPGLFGLISLIGRIGAPVAIQSFSPSRFETIAYRILYEQGMALSVSYFNPSNWGPEDMVLLFDPVYLPFAAGAGKARNVFIIDLTDDSRSHAPRLESWLGAQGVDPSLKTLAPLLEAWFWGRTLNPDQTDVLPHEPLLPVRPASTSPDTCSRSAGQECFARIHETAGYISRIRQEGQELNLWGFFLDKDFRALYNTTQGTGTTI</sequence>
<evidence type="ECO:0000313" key="1">
    <source>
        <dbReference type="EMBL" id="ADI00948.1"/>
    </source>
</evidence>
<dbReference type="KEGG" id="slp:Slip_0148"/>
<dbReference type="AlphaFoldDB" id="D7CJ59"/>
<reference evidence="2" key="1">
    <citation type="journal article" date="2010" name="Stand. Genomic Sci.">
        <title>Complete genome sequence of Syntrophothermus lipocalidus type strain (TGB-C1T).</title>
        <authorList>
            <consortium name="US DOE Joint Genome Institute (JGI-PGF)"/>
            <person name="Djao O."/>
            <person name="Zhang X."/>
            <person name="Lucas S."/>
            <person name="Lapidus A."/>
            <person name="Glavina Del Rio T."/>
            <person name="Nolan M."/>
            <person name="Tice H."/>
            <person name="Cheng J."/>
            <person name="Han C."/>
            <person name="Tapia R."/>
            <person name="Goodwin L."/>
            <person name="Pitluck S."/>
            <person name="Liolios K."/>
            <person name="Ivanova N."/>
            <person name="Mavromatis K."/>
            <person name="Mikhailova N."/>
            <person name="Ovchinnikova G."/>
            <person name="Pati A."/>
            <person name="Brambilla E."/>
            <person name="Chen A."/>
            <person name="Palaniappan K."/>
            <person name="Land M."/>
            <person name="Hauser L."/>
            <person name="Chang Y."/>
            <person name="Jeffries C."/>
            <person name="Rohde M."/>
            <person name="Sikorski J."/>
            <person name="Spring S."/>
            <person name="Goker M."/>
            <person name="Detter J."/>
            <person name="Woyke T."/>
            <person name="Bristow J."/>
            <person name="Eisen J."/>
            <person name="Markowitz V."/>
            <person name="Hugenholtz P."/>
            <person name="Kyrpides N."/>
            <person name="Klenk H."/>
        </authorList>
    </citation>
    <scope>NUCLEOTIDE SEQUENCE [LARGE SCALE GENOMIC DNA]</scope>
    <source>
        <strain evidence="2">DSM 12680 / TGB-C1</strain>
    </source>
</reference>
<dbReference type="Proteomes" id="UP000000378">
    <property type="component" value="Chromosome"/>
</dbReference>
<keyword evidence="2" id="KW-1185">Reference proteome</keyword>
<name>D7CJ59_SYNLT</name>
<organism evidence="1 2">
    <name type="scientific">Syntrophothermus lipocalidus (strain DSM 12680 / TGB-C1)</name>
    <dbReference type="NCBI Taxonomy" id="643648"/>
    <lineage>
        <taxon>Bacteria</taxon>
        <taxon>Bacillati</taxon>
        <taxon>Bacillota</taxon>
        <taxon>Clostridia</taxon>
        <taxon>Eubacteriales</taxon>
        <taxon>Syntrophomonadaceae</taxon>
        <taxon>Syntrophothermus</taxon>
    </lineage>
</organism>
<dbReference type="HOGENOM" id="CLU_847108_0_0_9"/>
<dbReference type="STRING" id="643648.Slip_0148"/>